<evidence type="ECO:0000313" key="2">
    <source>
        <dbReference type="EMBL" id="KAJ7225389.1"/>
    </source>
</evidence>
<organism evidence="2 3">
    <name type="scientific">Mycena pura</name>
    <dbReference type="NCBI Taxonomy" id="153505"/>
    <lineage>
        <taxon>Eukaryota</taxon>
        <taxon>Fungi</taxon>
        <taxon>Dikarya</taxon>
        <taxon>Basidiomycota</taxon>
        <taxon>Agaricomycotina</taxon>
        <taxon>Agaricomycetes</taxon>
        <taxon>Agaricomycetidae</taxon>
        <taxon>Agaricales</taxon>
        <taxon>Marasmiineae</taxon>
        <taxon>Mycenaceae</taxon>
        <taxon>Mycena</taxon>
    </lineage>
</organism>
<feature type="region of interest" description="Disordered" evidence="1">
    <location>
        <begin position="357"/>
        <end position="383"/>
    </location>
</feature>
<sequence>MLAPSNFAGNLLAVHESQQPQPFQDVRSPLIQSPLQCPSLPRTHDYEEFSVPENLGWLRDTVIELFVDQEGFRAAHLAFRFVGFRKQVRGWDSLDGGWALFRPLNRESFRFHYAPLDSLPVLRRLTINGDETHDYISRQASLSLKTNGVYVVQGSESPHLPASCLSGSPKTNVCPAKLSWKFEYLVDNRTERTGRILDGEKTLTPLMFTCSPWLLHRSQGRKMKLMHVVKKSVIIKLVAEKLEPPALPSRLRSLPAKPVASHHLWTFHRRVQSHIDEPKMGNLKKTGSFRQADERSETKKRPDENQGFAVGRRRRASSAGEDRRPKSESCSTALRLPENTALGRHILSRAQLADLMNTEKKEADGGSRCSVGKLPSLSPAPRR</sequence>
<feature type="compositionally biased region" description="Basic and acidic residues" evidence="1">
    <location>
        <begin position="291"/>
        <end position="304"/>
    </location>
</feature>
<name>A0AAD6YP22_9AGAR</name>
<feature type="region of interest" description="Disordered" evidence="1">
    <location>
        <begin position="276"/>
        <end position="342"/>
    </location>
</feature>
<evidence type="ECO:0000256" key="1">
    <source>
        <dbReference type="SAM" id="MobiDB-lite"/>
    </source>
</evidence>
<evidence type="ECO:0000313" key="3">
    <source>
        <dbReference type="Proteomes" id="UP001219525"/>
    </source>
</evidence>
<dbReference type="AlphaFoldDB" id="A0AAD6YP22"/>
<protein>
    <submittedName>
        <fullName evidence="2">Uncharacterized protein</fullName>
    </submittedName>
</protein>
<proteinExistence type="predicted"/>
<dbReference type="EMBL" id="JARJCW010000004">
    <property type="protein sequence ID" value="KAJ7225389.1"/>
    <property type="molecule type" value="Genomic_DNA"/>
</dbReference>
<comment type="caution">
    <text evidence="2">The sequence shown here is derived from an EMBL/GenBank/DDBJ whole genome shotgun (WGS) entry which is preliminary data.</text>
</comment>
<gene>
    <name evidence="2" type="ORF">GGX14DRAFT_420248</name>
</gene>
<accession>A0AAD6YP22</accession>
<reference evidence="2" key="1">
    <citation type="submission" date="2023-03" db="EMBL/GenBank/DDBJ databases">
        <title>Massive genome expansion in bonnet fungi (Mycena s.s.) driven by repeated elements and novel gene families across ecological guilds.</title>
        <authorList>
            <consortium name="Lawrence Berkeley National Laboratory"/>
            <person name="Harder C.B."/>
            <person name="Miyauchi S."/>
            <person name="Viragh M."/>
            <person name="Kuo A."/>
            <person name="Thoen E."/>
            <person name="Andreopoulos B."/>
            <person name="Lu D."/>
            <person name="Skrede I."/>
            <person name="Drula E."/>
            <person name="Henrissat B."/>
            <person name="Morin E."/>
            <person name="Kohler A."/>
            <person name="Barry K."/>
            <person name="LaButti K."/>
            <person name="Morin E."/>
            <person name="Salamov A."/>
            <person name="Lipzen A."/>
            <person name="Mereny Z."/>
            <person name="Hegedus B."/>
            <person name="Baldrian P."/>
            <person name="Stursova M."/>
            <person name="Weitz H."/>
            <person name="Taylor A."/>
            <person name="Grigoriev I.V."/>
            <person name="Nagy L.G."/>
            <person name="Martin F."/>
            <person name="Kauserud H."/>
        </authorList>
    </citation>
    <scope>NUCLEOTIDE SEQUENCE</scope>
    <source>
        <strain evidence="2">9144</strain>
    </source>
</reference>
<keyword evidence="3" id="KW-1185">Reference proteome</keyword>
<dbReference type="Proteomes" id="UP001219525">
    <property type="component" value="Unassembled WGS sequence"/>
</dbReference>